<dbReference type="Gene3D" id="3.40.50.300">
    <property type="entry name" value="P-loop containing nucleotide triphosphate hydrolases"/>
    <property type="match status" value="1"/>
</dbReference>
<dbReference type="CDD" id="cd00882">
    <property type="entry name" value="Ras_like_GTPase"/>
    <property type="match status" value="1"/>
</dbReference>
<dbReference type="InterPro" id="IPR027417">
    <property type="entry name" value="P-loop_NTPase"/>
</dbReference>
<evidence type="ECO:0000256" key="2">
    <source>
        <dbReference type="SAM" id="Phobius"/>
    </source>
</evidence>
<dbReference type="SUPFAM" id="SSF52540">
    <property type="entry name" value="P-loop containing nucleoside triphosphate hydrolases"/>
    <property type="match status" value="1"/>
</dbReference>
<proteinExistence type="predicted"/>
<dbReference type="OrthoDB" id="2155674at2759"/>
<reference evidence="3 4" key="1">
    <citation type="submission" date="2016-07" db="EMBL/GenBank/DDBJ databases">
        <title>Pervasive Adenine N6-methylation of Active Genes in Fungi.</title>
        <authorList>
            <consortium name="DOE Joint Genome Institute"/>
            <person name="Mondo S.J."/>
            <person name="Dannebaum R.O."/>
            <person name="Kuo R.C."/>
            <person name="Labutti K."/>
            <person name="Haridas S."/>
            <person name="Kuo A."/>
            <person name="Salamov A."/>
            <person name="Ahrendt S.R."/>
            <person name="Lipzen A."/>
            <person name="Sullivan W."/>
            <person name="Andreopoulos W.B."/>
            <person name="Clum A."/>
            <person name="Lindquist E."/>
            <person name="Daum C."/>
            <person name="Ramamoorthy G.K."/>
            <person name="Gryganskyi A."/>
            <person name="Culley D."/>
            <person name="Magnuson J.K."/>
            <person name="James T.Y."/>
            <person name="O'Malley M.A."/>
            <person name="Stajich J.E."/>
            <person name="Spatafora J.W."/>
            <person name="Visel A."/>
            <person name="Grigoriev I.V."/>
        </authorList>
    </citation>
    <scope>NUCLEOTIDE SEQUENCE [LARGE SCALE GENOMIC DNA]</scope>
    <source>
        <strain evidence="3 4">JEL800</strain>
    </source>
</reference>
<evidence type="ECO:0000313" key="4">
    <source>
        <dbReference type="Proteomes" id="UP000193642"/>
    </source>
</evidence>
<keyword evidence="2" id="KW-0472">Membrane</keyword>
<feature type="region of interest" description="Disordered" evidence="1">
    <location>
        <begin position="1"/>
        <end position="44"/>
    </location>
</feature>
<evidence type="ECO:0000313" key="3">
    <source>
        <dbReference type="EMBL" id="ORY32698.1"/>
    </source>
</evidence>
<feature type="compositionally biased region" description="Basic and acidic residues" evidence="1">
    <location>
        <begin position="530"/>
        <end position="541"/>
    </location>
</feature>
<dbReference type="AlphaFoldDB" id="A0A1Y2BCY6"/>
<organism evidence="3 4">
    <name type="scientific">Rhizoclosmatium globosum</name>
    <dbReference type="NCBI Taxonomy" id="329046"/>
    <lineage>
        <taxon>Eukaryota</taxon>
        <taxon>Fungi</taxon>
        <taxon>Fungi incertae sedis</taxon>
        <taxon>Chytridiomycota</taxon>
        <taxon>Chytridiomycota incertae sedis</taxon>
        <taxon>Chytridiomycetes</taxon>
        <taxon>Chytridiales</taxon>
        <taxon>Chytriomycetaceae</taxon>
        <taxon>Rhizoclosmatium</taxon>
    </lineage>
</organism>
<comment type="caution">
    <text evidence="3">The sequence shown here is derived from an EMBL/GenBank/DDBJ whole genome shotgun (WGS) entry which is preliminary data.</text>
</comment>
<feature type="compositionally biased region" description="Polar residues" evidence="1">
    <location>
        <begin position="493"/>
        <end position="505"/>
    </location>
</feature>
<dbReference type="EMBL" id="MCGO01000070">
    <property type="protein sequence ID" value="ORY32698.1"/>
    <property type="molecule type" value="Genomic_DNA"/>
</dbReference>
<accession>A0A1Y2BCY6</accession>
<name>A0A1Y2BCY6_9FUNG</name>
<feature type="region of interest" description="Disordered" evidence="1">
    <location>
        <begin position="93"/>
        <end position="128"/>
    </location>
</feature>
<sequence>MKRLSNLLRFGSVKDKDKSQTTTPTSTNGSSPVPPSPTSEPTLSSTVKEMLTIQPFRLVVAGPRGSGASTLVQSVFGVSVAIESADLGEFTGELVKGSSSSGSEGDKDPVPRTNSTKTTETAKKDAKQSDFIHVSRWPNIDKKGADLAWVVAAGSPDWETLHVAEELRGRGIPVVVVLSKEDVREEEELEEAQMVFEGVLGEDMVGWECICVANPPNPVCIECGSDSYKDSFGEFEGWFCNNVDCDLAETPFKIDKDPLAGGGLLNLIHASKTVLLAKDPVVDDTDPLNPNKPSKEAVETNRRFQVAQLIDTTSKFELAKQVLLTDTLINAGLGVNPIPFIDAPLVIGGQYSIMVQMAQTYGLTSRNSYWALVKNVLAIPLAGMFGADLLKMVPGMGTVAGAVVDVAISIALSLSLGIAVGRISEKTLINRRKGKRVPLDEGGRPVFILDSEVTKVFKETYAATKEIVKGMLKNGTLSRDGLMGLLNWGAASSSTGELVNGSSLSKYVEEDVESDSDDSEDEDDSDVDVDDKTLNESRKEP</sequence>
<evidence type="ECO:0000256" key="1">
    <source>
        <dbReference type="SAM" id="MobiDB-lite"/>
    </source>
</evidence>
<dbReference type="Proteomes" id="UP000193642">
    <property type="component" value="Unassembled WGS sequence"/>
</dbReference>
<keyword evidence="2" id="KW-1133">Transmembrane helix</keyword>
<keyword evidence="2" id="KW-0812">Transmembrane</keyword>
<keyword evidence="4" id="KW-1185">Reference proteome</keyword>
<feature type="compositionally biased region" description="Low complexity" evidence="1">
    <location>
        <begin position="20"/>
        <end position="31"/>
    </location>
</feature>
<evidence type="ECO:0008006" key="5">
    <source>
        <dbReference type="Google" id="ProtNLM"/>
    </source>
</evidence>
<feature type="region of interest" description="Disordered" evidence="1">
    <location>
        <begin position="493"/>
        <end position="541"/>
    </location>
</feature>
<feature type="transmembrane region" description="Helical" evidence="2">
    <location>
        <begin position="369"/>
        <end position="387"/>
    </location>
</feature>
<protein>
    <recommendedName>
        <fullName evidence="5">G domain-containing protein</fullName>
    </recommendedName>
</protein>
<feature type="compositionally biased region" description="Acidic residues" evidence="1">
    <location>
        <begin position="510"/>
        <end position="529"/>
    </location>
</feature>
<gene>
    <name evidence="3" type="ORF">BCR33DRAFT_856425</name>
</gene>
<feature type="transmembrane region" description="Helical" evidence="2">
    <location>
        <begin position="399"/>
        <end position="423"/>
    </location>
</feature>